<dbReference type="PRINTS" id="PR01021">
    <property type="entry name" value="OMPADOMAIN"/>
</dbReference>
<keyword evidence="3" id="KW-0998">Cell outer membrane</keyword>
<organism evidence="7 8">
    <name type="scientific">Endosaccharibacter trunci</name>
    <dbReference type="NCBI Taxonomy" id="2812733"/>
    <lineage>
        <taxon>Bacteria</taxon>
        <taxon>Pseudomonadati</taxon>
        <taxon>Pseudomonadota</taxon>
        <taxon>Alphaproteobacteria</taxon>
        <taxon>Acetobacterales</taxon>
        <taxon>Acetobacteraceae</taxon>
        <taxon>Endosaccharibacter</taxon>
    </lineage>
</organism>
<comment type="subcellular location">
    <subcellularLocation>
        <location evidence="1">Cell outer membrane</location>
    </subcellularLocation>
</comment>
<dbReference type="RefSeq" id="WP_422862987.1">
    <property type="nucleotide sequence ID" value="NZ_JAMSKV010000002.1"/>
</dbReference>
<feature type="signal peptide" evidence="5">
    <location>
        <begin position="1"/>
        <end position="23"/>
    </location>
</feature>
<dbReference type="PANTHER" id="PTHR30329:SF21">
    <property type="entry name" value="LIPOPROTEIN YIAD-RELATED"/>
    <property type="match status" value="1"/>
</dbReference>
<keyword evidence="5" id="KW-0732">Signal</keyword>
<evidence type="ECO:0000256" key="3">
    <source>
        <dbReference type="ARBA" id="ARBA00023237"/>
    </source>
</evidence>
<evidence type="ECO:0000256" key="4">
    <source>
        <dbReference type="PROSITE-ProRule" id="PRU00473"/>
    </source>
</evidence>
<gene>
    <name evidence="7" type="ORF">NFI95_03645</name>
</gene>
<sequence>MSRRFPAGRWLAPAALSLLSACAQTQWQESAPGSAQTLATADQMMDLELSDRIARLSRLAQQQSVVPPRIEQTVLPAAEVPGADRPIPVIRITFDERDMFASGSAEPQPGARAMLAVIAENLKHDVPDVHVLVMGHTDSQGTAAGNEALSRARALAVVKLLVAAGANPAQLDAVAIGAAQPIASNATSAGRAANRRVEFVISPSPQANLALVSMRHVDPSFLAGSTGTTRRRVAVLRARFTGPADFAEAPNATAPKVTLADSGPPLVVGDDVTGSPVMQPVATASFHATP</sequence>
<evidence type="ECO:0000256" key="1">
    <source>
        <dbReference type="ARBA" id="ARBA00004442"/>
    </source>
</evidence>
<feature type="domain" description="OmpA-like" evidence="6">
    <location>
        <begin position="87"/>
        <end position="205"/>
    </location>
</feature>
<dbReference type="PROSITE" id="PS51123">
    <property type="entry name" value="OMPA_2"/>
    <property type="match status" value="1"/>
</dbReference>
<dbReference type="InterPro" id="IPR006664">
    <property type="entry name" value="OMP_bac"/>
</dbReference>
<evidence type="ECO:0000259" key="6">
    <source>
        <dbReference type="PROSITE" id="PS51123"/>
    </source>
</evidence>
<dbReference type="InterPro" id="IPR006665">
    <property type="entry name" value="OmpA-like"/>
</dbReference>
<dbReference type="Gene3D" id="3.30.1330.60">
    <property type="entry name" value="OmpA-like domain"/>
    <property type="match status" value="1"/>
</dbReference>
<reference evidence="7 8" key="1">
    <citation type="submission" date="2022-06" db="EMBL/GenBank/DDBJ databases">
        <title>Endosaccharibacter gen. nov., sp. nov., endophytic bacteria isolated from sugarcane.</title>
        <authorList>
            <person name="Pitiwittayakul N."/>
            <person name="Yukphan P."/>
            <person name="Charoenyingcharoen P."/>
            <person name="Tanasupawat S."/>
        </authorList>
    </citation>
    <scope>NUCLEOTIDE SEQUENCE [LARGE SCALE GENOMIC DNA]</scope>
    <source>
        <strain evidence="7 8">KSS8</strain>
    </source>
</reference>
<dbReference type="Proteomes" id="UP001524587">
    <property type="component" value="Unassembled WGS sequence"/>
</dbReference>
<dbReference type="PANTHER" id="PTHR30329">
    <property type="entry name" value="STATOR ELEMENT OF FLAGELLAR MOTOR COMPLEX"/>
    <property type="match status" value="1"/>
</dbReference>
<keyword evidence="8" id="KW-1185">Reference proteome</keyword>
<feature type="chain" id="PRO_5046310477" evidence="5">
    <location>
        <begin position="24"/>
        <end position="290"/>
    </location>
</feature>
<evidence type="ECO:0000313" key="8">
    <source>
        <dbReference type="Proteomes" id="UP001524587"/>
    </source>
</evidence>
<dbReference type="InterPro" id="IPR050330">
    <property type="entry name" value="Bact_OuterMem_StrucFunc"/>
</dbReference>
<dbReference type="Pfam" id="PF00691">
    <property type="entry name" value="OmpA"/>
    <property type="match status" value="1"/>
</dbReference>
<proteinExistence type="predicted"/>
<dbReference type="InterPro" id="IPR036737">
    <property type="entry name" value="OmpA-like_sf"/>
</dbReference>
<protein>
    <submittedName>
        <fullName evidence="7">OmpA family protein</fullName>
    </submittedName>
</protein>
<dbReference type="SUPFAM" id="SSF103088">
    <property type="entry name" value="OmpA-like"/>
    <property type="match status" value="1"/>
</dbReference>
<comment type="caution">
    <text evidence="7">The sequence shown here is derived from an EMBL/GenBank/DDBJ whole genome shotgun (WGS) entry which is preliminary data.</text>
</comment>
<dbReference type="CDD" id="cd07185">
    <property type="entry name" value="OmpA_C-like"/>
    <property type="match status" value="1"/>
</dbReference>
<name>A0ABT1W3U5_9PROT</name>
<evidence type="ECO:0000256" key="5">
    <source>
        <dbReference type="SAM" id="SignalP"/>
    </source>
</evidence>
<dbReference type="EMBL" id="JAMSKV010000002">
    <property type="protein sequence ID" value="MCQ8277544.1"/>
    <property type="molecule type" value="Genomic_DNA"/>
</dbReference>
<evidence type="ECO:0000256" key="2">
    <source>
        <dbReference type="ARBA" id="ARBA00023136"/>
    </source>
</evidence>
<accession>A0ABT1W3U5</accession>
<dbReference type="PROSITE" id="PS51257">
    <property type="entry name" value="PROKAR_LIPOPROTEIN"/>
    <property type="match status" value="1"/>
</dbReference>
<keyword evidence="2 4" id="KW-0472">Membrane</keyword>
<evidence type="ECO:0000313" key="7">
    <source>
        <dbReference type="EMBL" id="MCQ8277544.1"/>
    </source>
</evidence>